<dbReference type="EMBL" id="JALNTZ010000009">
    <property type="protein sequence ID" value="KAJ3641482.1"/>
    <property type="molecule type" value="Genomic_DNA"/>
</dbReference>
<proteinExistence type="predicted"/>
<feature type="region of interest" description="Disordered" evidence="1">
    <location>
        <begin position="1"/>
        <end position="100"/>
    </location>
</feature>
<evidence type="ECO:0000313" key="3">
    <source>
        <dbReference type="Proteomes" id="UP001168821"/>
    </source>
</evidence>
<evidence type="ECO:0000313" key="2">
    <source>
        <dbReference type="EMBL" id="KAJ3641482.1"/>
    </source>
</evidence>
<reference evidence="2" key="1">
    <citation type="journal article" date="2023" name="G3 (Bethesda)">
        <title>Whole genome assemblies of Zophobas morio and Tenebrio molitor.</title>
        <authorList>
            <person name="Kaur S."/>
            <person name="Stinson S.A."/>
            <person name="diCenzo G.C."/>
        </authorList>
    </citation>
    <scope>NUCLEOTIDE SEQUENCE</scope>
    <source>
        <strain evidence="2">QUZm001</strain>
    </source>
</reference>
<protein>
    <submittedName>
        <fullName evidence="2">Uncharacterized protein</fullName>
    </submittedName>
</protein>
<feature type="compositionally biased region" description="Basic residues" evidence="1">
    <location>
        <begin position="27"/>
        <end position="36"/>
    </location>
</feature>
<evidence type="ECO:0000256" key="1">
    <source>
        <dbReference type="SAM" id="MobiDB-lite"/>
    </source>
</evidence>
<name>A0AA38M3T7_9CUCU</name>
<feature type="compositionally biased region" description="Basic and acidic residues" evidence="1">
    <location>
        <begin position="14"/>
        <end position="26"/>
    </location>
</feature>
<feature type="compositionally biased region" description="Basic and acidic residues" evidence="1">
    <location>
        <begin position="51"/>
        <end position="89"/>
    </location>
</feature>
<gene>
    <name evidence="2" type="ORF">Zmor_027989</name>
</gene>
<accession>A0AA38M3T7</accession>
<comment type="caution">
    <text evidence="2">The sequence shown here is derived from an EMBL/GenBank/DDBJ whole genome shotgun (WGS) entry which is preliminary data.</text>
</comment>
<dbReference type="AlphaFoldDB" id="A0AA38M3T7"/>
<keyword evidence="3" id="KW-1185">Reference proteome</keyword>
<dbReference type="Proteomes" id="UP001168821">
    <property type="component" value="Unassembled WGS sequence"/>
</dbReference>
<feature type="compositionally biased region" description="Polar residues" evidence="1">
    <location>
        <begin position="1"/>
        <end position="13"/>
    </location>
</feature>
<sequence>MRPNSEQIGMNSEGSERNPRQSDRNRKNQRKSNGIRRIREIMRECVQIPSRSERIRKNPKETPDNLTETERIRESNGIRKNPRQTERNQGKQKIGRTWKT</sequence>
<organism evidence="2 3">
    <name type="scientific">Zophobas morio</name>
    <dbReference type="NCBI Taxonomy" id="2755281"/>
    <lineage>
        <taxon>Eukaryota</taxon>
        <taxon>Metazoa</taxon>
        <taxon>Ecdysozoa</taxon>
        <taxon>Arthropoda</taxon>
        <taxon>Hexapoda</taxon>
        <taxon>Insecta</taxon>
        <taxon>Pterygota</taxon>
        <taxon>Neoptera</taxon>
        <taxon>Endopterygota</taxon>
        <taxon>Coleoptera</taxon>
        <taxon>Polyphaga</taxon>
        <taxon>Cucujiformia</taxon>
        <taxon>Tenebrionidae</taxon>
        <taxon>Zophobas</taxon>
    </lineage>
</organism>